<keyword evidence="1" id="KW-0732">Signal</keyword>
<feature type="chain" id="PRO_5045172621" description="NIPSNAP domain-containing protein" evidence="1">
    <location>
        <begin position="30"/>
        <end position="295"/>
    </location>
</feature>
<feature type="signal peptide" evidence="1">
    <location>
        <begin position="1"/>
        <end position="29"/>
    </location>
</feature>
<sequence>MRRSRNCSTVGMRLASLVMVAVVSASCLADEADTEAAWRRLFDSVSGEYRILREAEASDSSELQMAEGPLYVWGRPQQQGSTYGAVYVWTHKGTAEAVACIWRYVNAAGQRAIVHELHSLSSTKLRSVGEFDTWQPRSGVRPQPVPGSAGQAGATAAIRLRQMRAIGRDFALHSISESGDRVELRLLPQPFYRSQSSDAKTLDGALFAFVCSVGTDPEAFLHLKAIQTDHGPQWHWTLARFSHHNLYANYKGRNVWSSERDADNPMSHNADRTYTMISHPFQSSMLEPAPEPIDD</sequence>
<name>A0ABT7PCW2_9BACT</name>
<evidence type="ECO:0000313" key="2">
    <source>
        <dbReference type="EMBL" id="MDM4014337.1"/>
    </source>
</evidence>
<organism evidence="2 3">
    <name type="scientific">Roseiconus lacunae</name>
    <dbReference type="NCBI Taxonomy" id="2605694"/>
    <lineage>
        <taxon>Bacteria</taxon>
        <taxon>Pseudomonadati</taxon>
        <taxon>Planctomycetota</taxon>
        <taxon>Planctomycetia</taxon>
        <taxon>Pirellulales</taxon>
        <taxon>Pirellulaceae</taxon>
        <taxon>Roseiconus</taxon>
    </lineage>
</organism>
<evidence type="ECO:0008006" key="4">
    <source>
        <dbReference type="Google" id="ProtNLM"/>
    </source>
</evidence>
<evidence type="ECO:0000256" key="1">
    <source>
        <dbReference type="SAM" id="SignalP"/>
    </source>
</evidence>
<dbReference type="PROSITE" id="PS51257">
    <property type="entry name" value="PROKAR_LIPOPROTEIN"/>
    <property type="match status" value="1"/>
</dbReference>
<dbReference type="EMBL" id="JASZZN010000002">
    <property type="protein sequence ID" value="MDM4014337.1"/>
    <property type="molecule type" value="Genomic_DNA"/>
</dbReference>
<reference evidence="2 3" key="1">
    <citation type="submission" date="2023-06" db="EMBL/GenBank/DDBJ databases">
        <title>Roseiconus lacunae JC819 isolated from Gulf of Mannar region, Tamil Nadu.</title>
        <authorList>
            <person name="Pk S."/>
            <person name="Ch S."/>
            <person name="Ch V.R."/>
        </authorList>
    </citation>
    <scope>NUCLEOTIDE SEQUENCE [LARGE SCALE GENOMIC DNA]</scope>
    <source>
        <strain evidence="2 3">JC819</strain>
    </source>
</reference>
<gene>
    <name evidence="2" type="ORF">QTN89_02765</name>
</gene>
<dbReference type="Proteomes" id="UP001239462">
    <property type="component" value="Unassembled WGS sequence"/>
</dbReference>
<evidence type="ECO:0000313" key="3">
    <source>
        <dbReference type="Proteomes" id="UP001239462"/>
    </source>
</evidence>
<accession>A0ABT7PCW2</accession>
<dbReference type="RefSeq" id="WP_160149508.1">
    <property type="nucleotide sequence ID" value="NZ_JAJMQV010000059.1"/>
</dbReference>
<keyword evidence="3" id="KW-1185">Reference proteome</keyword>
<proteinExistence type="predicted"/>
<comment type="caution">
    <text evidence="2">The sequence shown here is derived from an EMBL/GenBank/DDBJ whole genome shotgun (WGS) entry which is preliminary data.</text>
</comment>
<protein>
    <recommendedName>
        <fullName evidence="4">NIPSNAP domain-containing protein</fullName>
    </recommendedName>
</protein>